<dbReference type="EMBL" id="CP089277">
    <property type="protein sequence ID" value="USP78497.1"/>
    <property type="molecule type" value="Genomic_DNA"/>
</dbReference>
<feature type="compositionally biased region" description="Polar residues" evidence="1">
    <location>
        <begin position="606"/>
        <end position="616"/>
    </location>
</feature>
<keyword evidence="2" id="KW-0472">Membrane</keyword>
<sequence>MDGPARPAAISRIDSRYRYQRQKLPQHKLAVPDLHHPHEQLVQAGRDARPRSRERMTRSHRFFHRRAALADPEVVTVEVVNKVDELGNVVAQETLTTVLPNVVSTTVALPLPDATLPAVSSVPVVSNVAAPALPSVQVPAVPAVPVSVLPAVPVPALPTVLPSVPAPELPSVAVPALPSVAAPELPSVPVPTLPSVAVPALPSAPVPALPSVPAAPSVPVPVLPSVPAVPPFPTSLQVPSVPAYPFPTMFPVAHAVSASASASASSVPYAPVPAPVSAINSATNMTTSSTTSLLPSFALAPPDSSVSASKATDFAVSIQAVPTELASDLQYIPSSVMASFTQTLITSHSARSTSSASMPTTTTTYSSNGGAGVPGVAGAPVPNTTATSEADANSSPSSLETPKVIGSVLGSLAGAALILALILLLLRRHKQRQGGALQLTGDERASNHRSMSQAPTTTSAFVPIAFLNRFSGMSGGTAETNSSGGERSFQRVSGRKLPSAFSEGMTSDQFSRGGTMSVSSFYPDDHGAYGSSAMSKEFGKEIGDTSATRESGQMNIRPSPARTPIIRHPEDENPFADRHHLSPPHSPVAELPPRGTLGRSLPSADGSRSSKFTENV</sequence>
<keyword evidence="4" id="KW-1185">Reference proteome</keyword>
<evidence type="ECO:0000256" key="2">
    <source>
        <dbReference type="SAM" id="Phobius"/>
    </source>
</evidence>
<dbReference type="AlphaFoldDB" id="A0A9Q8ZAD2"/>
<feature type="region of interest" description="Disordered" evidence="1">
    <location>
        <begin position="349"/>
        <end position="400"/>
    </location>
</feature>
<dbReference type="Proteomes" id="UP001056012">
    <property type="component" value="Chromosome 4"/>
</dbReference>
<feature type="compositionally biased region" description="Low complexity" evidence="1">
    <location>
        <begin position="349"/>
        <end position="367"/>
    </location>
</feature>
<dbReference type="VEuPathDB" id="FungiDB:yc1106_05771"/>
<evidence type="ECO:0000313" key="3">
    <source>
        <dbReference type="EMBL" id="USP78497.1"/>
    </source>
</evidence>
<organism evidence="3 4">
    <name type="scientific">Curvularia clavata</name>
    <dbReference type="NCBI Taxonomy" id="95742"/>
    <lineage>
        <taxon>Eukaryota</taxon>
        <taxon>Fungi</taxon>
        <taxon>Dikarya</taxon>
        <taxon>Ascomycota</taxon>
        <taxon>Pezizomycotina</taxon>
        <taxon>Dothideomycetes</taxon>
        <taxon>Pleosporomycetidae</taxon>
        <taxon>Pleosporales</taxon>
        <taxon>Pleosporineae</taxon>
        <taxon>Pleosporaceae</taxon>
        <taxon>Curvularia</taxon>
    </lineage>
</organism>
<feature type="compositionally biased region" description="Polar residues" evidence="1">
    <location>
        <begin position="545"/>
        <end position="556"/>
    </location>
</feature>
<keyword evidence="2" id="KW-0812">Transmembrane</keyword>
<feature type="region of interest" description="Disordered" evidence="1">
    <location>
        <begin position="540"/>
        <end position="616"/>
    </location>
</feature>
<dbReference type="OrthoDB" id="5421784at2759"/>
<accession>A0A9Q8ZAD2</accession>
<evidence type="ECO:0000313" key="4">
    <source>
        <dbReference type="Proteomes" id="UP001056012"/>
    </source>
</evidence>
<proteinExistence type="predicted"/>
<feature type="transmembrane region" description="Helical" evidence="2">
    <location>
        <begin position="404"/>
        <end position="426"/>
    </location>
</feature>
<evidence type="ECO:0000256" key="1">
    <source>
        <dbReference type="SAM" id="MobiDB-lite"/>
    </source>
</evidence>
<keyword evidence="2" id="KW-1133">Transmembrane helix</keyword>
<protein>
    <submittedName>
        <fullName evidence="3">Uncharacterized protein</fullName>
    </submittedName>
</protein>
<feature type="compositionally biased region" description="Polar residues" evidence="1">
    <location>
        <begin position="383"/>
        <end position="400"/>
    </location>
</feature>
<feature type="region of interest" description="Disordered" evidence="1">
    <location>
        <begin position="476"/>
        <end position="510"/>
    </location>
</feature>
<feature type="compositionally biased region" description="Basic and acidic residues" evidence="1">
    <location>
        <begin position="567"/>
        <end position="580"/>
    </location>
</feature>
<reference evidence="3" key="1">
    <citation type="submission" date="2021-12" db="EMBL/GenBank/DDBJ databases">
        <title>Curvularia clavata genome.</title>
        <authorList>
            <person name="Cao Y."/>
        </authorList>
    </citation>
    <scope>NUCLEOTIDE SEQUENCE</scope>
    <source>
        <strain evidence="3">Yc1106</strain>
    </source>
</reference>
<name>A0A9Q8ZAD2_CURCL</name>
<gene>
    <name evidence="3" type="ORF">yc1106_05771</name>
</gene>